<dbReference type="InterPro" id="IPR053139">
    <property type="entry name" value="Surface_bspA-like"/>
</dbReference>
<dbReference type="PATRIC" id="fig|999432.5.peg.1081"/>
<reference evidence="1" key="1">
    <citation type="submission" date="2012-01" db="EMBL/GenBank/DDBJ databases">
        <title>The Genome Sequence of Treponema denticola H-22.</title>
        <authorList>
            <consortium name="The Broad Institute Genome Sequencing Platform"/>
            <person name="Earl A."/>
            <person name="Ward D."/>
            <person name="Feldgarden M."/>
            <person name="Gevers D."/>
            <person name="Blanton J.M."/>
            <person name="Fenno C.J."/>
            <person name="Baranova O.V."/>
            <person name="Mathney J."/>
            <person name="Dewhirst F.E."/>
            <person name="Izard J."/>
            <person name="Young S.K."/>
            <person name="Zeng Q."/>
            <person name="Gargeya S."/>
            <person name="Fitzgerald M."/>
            <person name="Haas B."/>
            <person name="Abouelleil A."/>
            <person name="Alvarado L."/>
            <person name="Arachchi H.M."/>
            <person name="Berlin A."/>
            <person name="Chapman S.B."/>
            <person name="Gearin G."/>
            <person name="Goldberg J."/>
            <person name="Griggs A."/>
            <person name="Gujja S."/>
            <person name="Hansen M."/>
            <person name="Heiman D."/>
            <person name="Howarth C."/>
            <person name="Larimer J."/>
            <person name="Lui A."/>
            <person name="MacDonald P.J.P."/>
            <person name="McCowen C."/>
            <person name="Montmayeur A."/>
            <person name="Murphy C."/>
            <person name="Neiman D."/>
            <person name="Pearson M."/>
            <person name="Priest M."/>
            <person name="Roberts A."/>
            <person name="Saif S."/>
            <person name="Shea T."/>
            <person name="Sisk P."/>
            <person name="Stolte C."/>
            <person name="Sykes S."/>
            <person name="Wortman J."/>
            <person name="Nusbaum C."/>
            <person name="Birren B."/>
        </authorList>
    </citation>
    <scope>NUCLEOTIDE SEQUENCE [LARGE SCALE GENOMIC DNA]</scope>
    <source>
        <strain evidence="1">H-22</strain>
    </source>
</reference>
<dbReference type="Proteomes" id="UP000011705">
    <property type="component" value="Chromosome"/>
</dbReference>
<protein>
    <recommendedName>
        <fullName evidence="2">Leucine-rich repeat domain-containing protein</fullName>
    </recommendedName>
</protein>
<dbReference type="Pfam" id="PF13306">
    <property type="entry name" value="LRR_5"/>
    <property type="match status" value="1"/>
</dbReference>
<dbReference type="HOGENOM" id="CLU_2503393_0_0_12"/>
<evidence type="ECO:0008006" key="2">
    <source>
        <dbReference type="Google" id="ProtNLM"/>
    </source>
</evidence>
<sequence>GCSSLTSISLPAGITKINYGTFEDCSSLESISLTEGITEIGSNAFYNCSGLNSVIFADKKGWTVYDWDNNKIADISETDLEDPANAATLLKTTYSEDKYWKKN</sequence>
<dbReference type="AlphaFoldDB" id="A0A0E2E4T6"/>
<comment type="caution">
    <text evidence="1">The sequence shown here is derived from an EMBL/GenBank/DDBJ whole genome shotgun (WGS) entry which is preliminary data.</text>
</comment>
<dbReference type="Gene3D" id="3.80.10.10">
    <property type="entry name" value="Ribonuclease Inhibitor"/>
    <property type="match status" value="1"/>
</dbReference>
<organism evidence="1">
    <name type="scientific">Treponema denticola H-22</name>
    <dbReference type="NCBI Taxonomy" id="999432"/>
    <lineage>
        <taxon>Bacteria</taxon>
        <taxon>Pseudomonadati</taxon>
        <taxon>Spirochaetota</taxon>
        <taxon>Spirochaetia</taxon>
        <taxon>Spirochaetales</taxon>
        <taxon>Treponemataceae</taxon>
        <taxon>Treponema</taxon>
    </lineage>
</organism>
<dbReference type="PANTHER" id="PTHR45661">
    <property type="entry name" value="SURFACE ANTIGEN"/>
    <property type="match status" value="1"/>
</dbReference>
<accession>A0A0E2E4T6</accession>
<feature type="non-terminal residue" evidence="1">
    <location>
        <position position="1"/>
    </location>
</feature>
<gene>
    <name evidence="1" type="ORF">HMPREF9726_01040</name>
</gene>
<dbReference type="RefSeq" id="WP_002683980.1">
    <property type="nucleotide sequence ID" value="NZ_CM001795.1"/>
</dbReference>
<proteinExistence type="predicted"/>
<evidence type="ECO:0000313" key="1">
    <source>
        <dbReference type="EMBL" id="EMB33660.1"/>
    </source>
</evidence>
<dbReference type="EMBL" id="AGDV01000010">
    <property type="protein sequence ID" value="EMB33660.1"/>
    <property type="molecule type" value="Genomic_DNA"/>
</dbReference>
<dbReference type="PANTHER" id="PTHR45661:SF3">
    <property type="entry name" value="IG-LIKE DOMAIN-CONTAINING PROTEIN"/>
    <property type="match status" value="1"/>
</dbReference>
<dbReference type="InterPro" id="IPR032675">
    <property type="entry name" value="LRR_dom_sf"/>
</dbReference>
<dbReference type="InterPro" id="IPR026906">
    <property type="entry name" value="LRR_5"/>
</dbReference>
<dbReference type="SUPFAM" id="SSF52058">
    <property type="entry name" value="L domain-like"/>
    <property type="match status" value="1"/>
</dbReference>
<name>A0A0E2E4T6_TREDN</name>